<dbReference type="InParanoid" id="E0VUF0"/>
<dbReference type="AlphaFoldDB" id="E0VUF0"/>
<dbReference type="eggNOG" id="ENOG502S9UI">
    <property type="taxonomic scope" value="Eukaryota"/>
</dbReference>
<organism>
    <name type="scientific">Pediculus humanus subsp. corporis</name>
    <name type="common">Body louse</name>
    <dbReference type="NCBI Taxonomy" id="121224"/>
    <lineage>
        <taxon>Eukaryota</taxon>
        <taxon>Metazoa</taxon>
        <taxon>Ecdysozoa</taxon>
        <taxon>Arthropoda</taxon>
        <taxon>Hexapoda</taxon>
        <taxon>Insecta</taxon>
        <taxon>Pterygota</taxon>
        <taxon>Neoptera</taxon>
        <taxon>Paraneoptera</taxon>
        <taxon>Psocodea</taxon>
        <taxon>Troctomorpha</taxon>
        <taxon>Phthiraptera</taxon>
        <taxon>Anoplura</taxon>
        <taxon>Pediculidae</taxon>
        <taxon>Pediculus</taxon>
    </lineage>
</organism>
<dbReference type="GO" id="GO:0032436">
    <property type="term" value="P:positive regulation of proteasomal ubiquitin-dependent protein catabolic process"/>
    <property type="evidence" value="ECO:0007669"/>
    <property type="project" value="TreeGrafter"/>
</dbReference>
<dbReference type="GO" id="GO:0005789">
    <property type="term" value="C:endoplasmic reticulum membrane"/>
    <property type="evidence" value="ECO:0007669"/>
    <property type="project" value="TreeGrafter"/>
</dbReference>
<dbReference type="EMBL" id="DS235786">
    <property type="protein sequence ID" value="EEB17006.1"/>
    <property type="molecule type" value="Genomic_DNA"/>
</dbReference>
<dbReference type="EnsemblMetazoa" id="PHUM450160-RA">
    <property type="protein sequence ID" value="PHUM450160-PA"/>
    <property type="gene ID" value="PHUM450160"/>
</dbReference>
<reference evidence="2" key="3">
    <citation type="submission" date="2020-05" db="UniProtKB">
        <authorList>
            <consortium name="EnsemblMetazoa"/>
        </authorList>
    </citation>
    <scope>IDENTIFICATION</scope>
    <source>
        <strain evidence="2">USDA</strain>
    </source>
</reference>
<evidence type="ECO:0000313" key="1">
    <source>
        <dbReference type="EMBL" id="EEB17006.1"/>
    </source>
</evidence>
<dbReference type="PANTHER" id="PTHR46717">
    <property type="entry name" value="E3 UBIQUITIN-PROTEIN LIGASE RNF180"/>
    <property type="match status" value="1"/>
</dbReference>
<dbReference type="GO" id="GO:0042428">
    <property type="term" value="P:serotonin metabolic process"/>
    <property type="evidence" value="ECO:0007669"/>
    <property type="project" value="TreeGrafter"/>
</dbReference>
<dbReference type="HOGENOM" id="CLU_144241_1_0_1"/>
<dbReference type="RefSeq" id="XP_002429744.1">
    <property type="nucleotide sequence ID" value="XM_002429699.1"/>
</dbReference>
<protein>
    <recommendedName>
        <fullName evidence="4">E3 ubiquitin-protein ligase RNF180</fullName>
    </recommendedName>
</protein>
<dbReference type="InterPro" id="IPR033263">
    <property type="entry name" value="RNF180"/>
</dbReference>
<evidence type="ECO:0000313" key="2">
    <source>
        <dbReference type="EnsemblMetazoa" id="PHUM450160-PA"/>
    </source>
</evidence>
<dbReference type="VEuPathDB" id="VectorBase:PHUM450160"/>
<dbReference type="GO" id="GO:0042415">
    <property type="term" value="P:norepinephrine metabolic process"/>
    <property type="evidence" value="ECO:0007669"/>
    <property type="project" value="TreeGrafter"/>
</dbReference>
<dbReference type="PANTHER" id="PTHR46717:SF1">
    <property type="entry name" value="E3 UBIQUITIN-PROTEIN LIGASE RNF180"/>
    <property type="match status" value="1"/>
</dbReference>
<keyword evidence="3" id="KW-1185">Reference proteome</keyword>
<dbReference type="GO" id="GO:0000209">
    <property type="term" value="P:protein polyubiquitination"/>
    <property type="evidence" value="ECO:0007669"/>
    <property type="project" value="InterPro"/>
</dbReference>
<dbReference type="GO" id="GO:0061630">
    <property type="term" value="F:ubiquitin protein ligase activity"/>
    <property type="evidence" value="ECO:0007669"/>
    <property type="project" value="InterPro"/>
</dbReference>
<sequence length="118" mass="13403">MQVHSVKCRKCRFLLFLHPENTLNNAHAISISQQNINNVLCSTVQEDNLWFLQESNLPSWISDLVDKANWTKGKVHCPNCQSRLGSFDFISGNKCQCGNNLLPPVHIVKCKVDCHVKN</sequence>
<dbReference type="OMA" id="DTVWYVR"/>
<dbReference type="OrthoDB" id="2017893at2759"/>
<name>E0VUF0_PEDHC</name>
<evidence type="ECO:0008006" key="4">
    <source>
        <dbReference type="Google" id="ProtNLM"/>
    </source>
</evidence>
<dbReference type="EMBL" id="AAZO01005488">
    <property type="status" value="NOT_ANNOTATED_CDS"/>
    <property type="molecule type" value="Genomic_DNA"/>
</dbReference>
<dbReference type="GO" id="GO:0031624">
    <property type="term" value="F:ubiquitin conjugating enzyme binding"/>
    <property type="evidence" value="ECO:0007669"/>
    <property type="project" value="TreeGrafter"/>
</dbReference>
<reference evidence="1" key="2">
    <citation type="submission" date="2007-04" db="EMBL/GenBank/DDBJ databases">
        <title>The genome of the human body louse.</title>
        <authorList>
            <consortium name="The Human Body Louse Genome Consortium"/>
            <person name="Kirkness E."/>
            <person name="Walenz B."/>
            <person name="Hass B."/>
            <person name="Bruggner R."/>
            <person name="Strausberg R."/>
        </authorList>
    </citation>
    <scope>NUCLEOTIDE SEQUENCE</scope>
    <source>
        <strain evidence="1">USDA</strain>
    </source>
</reference>
<accession>E0VUF0</accession>
<dbReference type="CTD" id="8230026"/>
<dbReference type="GeneID" id="8230026"/>
<gene>
    <name evidence="2" type="primary">8230026</name>
    <name evidence="1" type="ORF">Phum_PHUM450160</name>
</gene>
<dbReference type="KEGG" id="phu:Phum_PHUM450160"/>
<evidence type="ECO:0000313" key="3">
    <source>
        <dbReference type="Proteomes" id="UP000009046"/>
    </source>
</evidence>
<proteinExistence type="predicted"/>
<reference evidence="1" key="1">
    <citation type="submission" date="2007-04" db="EMBL/GenBank/DDBJ databases">
        <title>Annotation of Pediculus humanus corporis strain USDA.</title>
        <authorList>
            <person name="Kirkness E."/>
            <person name="Hannick L."/>
            <person name="Hass B."/>
            <person name="Bruggner R."/>
            <person name="Lawson D."/>
            <person name="Bidwell S."/>
            <person name="Joardar V."/>
            <person name="Caler E."/>
            <person name="Walenz B."/>
            <person name="Inman J."/>
            <person name="Schobel S."/>
            <person name="Galinsky K."/>
            <person name="Amedeo P."/>
            <person name="Strausberg R."/>
        </authorList>
    </citation>
    <scope>NUCLEOTIDE SEQUENCE</scope>
    <source>
        <strain evidence="1">USDA</strain>
    </source>
</reference>
<dbReference type="Proteomes" id="UP000009046">
    <property type="component" value="Unassembled WGS sequence"/>
</dbReference>